<keyword evidence="1" id="KW-0677">Repeat</keyword>
<dbReference type="PROSITE" id="PS50088">
    <property type="entry name" value="ANK_REPEAT"/>
    <property type="match status" value="4"/>
</dbReference>
<sequence length="247" mass="27314">MSYNRDEKKATRQLFDACERGDTKAVEALVDHQDVKINWHCPQSYGATALIAATANGHIDVVQILLEKGAALGELKTPDRNSPLHEAAIRDQPEIMSMILRRIQEMSNQAVPSSLIDLQNQFGNTPLHNAARTGSVECVAYLLEAGARADLKNVNGSLALHHACYCDKSNLRIVKRLVEAGSDVNHQDNQGFTPLMVAAKKNQTDIIDYLRSHGADVQARNQFGEDAMHFAMLRDNRDAMQLLDVAE</sequence>
<feature type="repeat" description="ANK" evidence="3">
    <location>
        <begin position="122"/>
        <end position="154"/>
    </location>
</feature>
<feature type="repeat" description="ANK" evidence="3">
    <location>
        <begin position="45"/>
        <end position="77"/>
    </location>
</feature>
<reference evidence="4" key="1">
    <citation type="submission" date="2021-12" db="EMBL/GenBank/DDBJ databases">
        <title>Prjna785345.</title>
        <authorList>
            <person name="Rujirawat T."/>
            <person name="Krajaejun T."/>
        </authorList>
    </citation>
    <scope>NUCLEOTIDE SEQUENCE</scope>
    <source>
        <strain evidence="4">Pi057C3</strain>
    </source>
</reference>
<evidence type="ECO:0000256" key="2">
    <source>
        <dbReference type="ARBA" id="ARBA00023043"/>
    </source>
</evidence>
<organism evidence="4 5">
    <name type="scientific">Pythium insidiosum</name>
    <name type="common">Pythiosis disease agent</name>
    <dbReference type="NCBI Taxonomy" id="114742"/>
    <lineage>
        <taxon>Eukaryota</taxon>
        <taxon>Sar</taxon>
        <taxon>Stramenopiles</taxon>
        <taxon>Oomycota</taxon>
        <taxon>Peronosporomycetes</taxon>
        <taxon>Pythiales</taxon>
        <taxon>Pythiaceae</taxon>
        <taxon>Pythium</taxon>
    </lineage>
</organism>
<feature type="repeat" description="ANK" evidence="3">
    <location>
        <begin position="190"/>
        <end position="222"/>
    </location>
</feature>
<dbReference type="PROSITE" id="PS50297">
    <property type="entry name" value="ANK_REP_REGION"/>
    <property type="match status" value="4"/>
</dbReference>
<dbReference type="Pfam" id="PF13637">
    <property type="entry name" value="Ank_4"/>
    <property type="match status" value="1"/>
</dbReference>
<feature type="repeat" description="ANK" evidence="3">
    <location>
        <begin position="155"/>
        <end position="189"/>
    </location>
</feature>
<evidence type="ECO:0000256" key="3">
    <source>
        <dbReference type="PROSITE-ProRule" id="PRU00023"/>
    </source>
</evidence>
<dbReference type="EMBL" id="JAKCXM010000044">
    <property type="protein sequence ID" value="KAJ0405509.1"/>
    <property type="molecule type" value="Genomic_DNA"/>
</dbReference>
<dbReference type="InterPro" id="IPR002110">
    <property type="entry name" value="Ankyrin_rpt"/>
</dbReference>
<dbReference type="AlphaFoldDB" id="A0AAD5LLJ0"/>
<keyword evidence="5" id="KW-1185">Reference proteome</keyword>
<dbReference type="PANTHER" id="PTHR24171:SF9">
    <property type="entry name" value="ANKYRIN REPEAT DOMAIN-CONTAINING PROTEIN 39"/>
    <property type="match status" value="1"/>
</dbReference>
<comment type="caution">
    <text evidence="4">The sequence shown here is derived from an EMBL/GenBank/DDBJ whole genome shotgun (WGS) entry which is preliminary data.</text>
</comment>
<dbReference type="Pfam" id="PF12796">
    <property type="entry name" value="Ank_2"/>
    <property type="match status" value="2"/>
</dbReference>
<evidence type="ECO:0000313" key="4">
    <source>
        <dbReference type="EMBL" id="KAJ0405509.1"/>
    </source>
</evidence>
<dbReference type="PRINTS" id="PR01415">
    <property type="entry name" value="ANKYRIN"/>
</dbReference>
<gene>
    <name evidence="4" type="ORF">P43SY_011357</name>
</gene>
<keyword evidence="2 3" id="KW-0040">ANK repeat</keyword>
<dbReference type="SUPFAM" id="SSF48403">
    <property type="entry name" value="Ankyrin repeat"/>
    <property type="match status" value="1"/>
</dbReference>
<name>A0AAD5LLJ0_PYTIN</name>
<dbReference type="Proteomes" id="UP001209570">
    <property type="component" value="Unassembled WGS sequence"/>
</dbReference>
<proteinExistence type="predicted"/>
<protein>
    <submittedName>
        <fullName evidence="4">Uncharacterized protein</fullName>
    </submittedName>
</protein>
<evidence type="ECO:0000313" key="5">
    <source>
        <dbReference type="Proteomes" id="UP001209570"/>
    </source>
</evidence>
<dbReference type="InterPro" id="IPR036770">
    <property type="entry name" value="Ankyrin_rpt-contain_sf"/>
</dbReference>
<dbReference type="Gene3D" id="1.25.40.20">
    <property type="entry name" value="Ankyrin repeat-containing domain"/>
    <property type="match status" value="3"/>
</dbReference>
<dbReference type="PANTHER" id="PTHR24171">
    <property type="entry name" value="ANKYRIN REPEAT DOMAIN-CONTAINING PROTEIN 39-RELATED"/>
    <property type="match status" value="1"/>
</dbReference>
<accession>A0AAD5LLJ0</accession>
<dbReference type="SMART" id="SM00248">
    <property type="entry name" value="ANK"/>
    <property type="match status" value="6"/>
</dbReference>
<evidence type="ECO:0000256" key="1">
    <source>
        <dbReference type="ARBA" id="ARBA00022737"/>
    </source>
</evidence>